<reference evidence="10" key="1">
    <citation type="journal article" date="2021" name="Proc. Natl. Acad. Sci. U.S.A.">
        <title>Three genomes in the algal genus Volvox reveal the fate of a haploid sex-determining region after a transition to homothallism.</title>
        <authorList>
            <person name="Yamamoto K."/>
            <person name="Hamaji T."/>
            <person name="Kawai-Toyooka H."/>
            <person name="Matsuzaki R."/>
            <person name="Takahashi F."/>
            <person name="Nishimura Y."/>
            <person name="Kawachi M."/>
            <person name="Noguchi H."/>
            <person name="Minakuchi Y."/>
            <person name="Umen J.G."/>
            <person name="Toyoda A."/>
            <person name="Nozaki H."/>
        </authorList>
    </citation>
    <scope>NUCLEOTIDE SEQUENCE</scope>
    <source>
        <strain evidence="10">NIES-3786</strain>
    </source>
</reference>
<accession>A0A8J4FWT3</accession>
<dbReference type="Pfam" id="PF12230">
    <property type="entry name" value="PRP21_like_P"/>
    <property type="match status" value="1"/>
</dbReference>
<protein>
    <recommendedName>
        <fullName evidence="9">SURP motif domain-containing protein</fullName>
    </recommendedName>
</protein>
<feature type="domain" description="SURP motif" evidence="9">
    <location>
        <begin position="181"/>
        <end position="223"/>
    </location>
</feature>
<name>A0A8J4FWT3_9CHLO</name>
<dbReference type="Proteomes" id="UP000747110">
    <property type="component" value="Unassembled WGS sequence"/>
</dbReference>
<keyword evidence="5" id="KW-0508">mRNA splicing</keyword>
<dbReference type="PANTHER" id="PTHR15316">
    <property type="entry name" value="SPLICEOSOME ASSOCIATED PROTEIN 114/SWAP SPLICING FACTOR-RELATED"/>
    <property type="match status" value="1"/>
</dbReference>
<dbReference type="Pfam" id="PF01805">
    <property type="entry name" value="Surp"/>
    <property type="match status" value="2"/>
</dbReference>
<sequence>MENETENAGAIVPVGEARTVPPSTDIVVAGEAGSGPSAYIPDIEGLKKVITHTRAVGVILPPPDIRAIIDKTAQFVSKNGVEFEKRILSNEKNNVKFNFLVPTDPYHAYYKLRIKDFSAEDGQAPKDQAPVGAIPPVPVAPVPVMPISMVPKATVKPLEKPDEELYTVHVPEGLTTQDLDIIKLTAQFVARNGKSFLAGLSSREHTNPQFNFLKPTHSLFAFFTALADAYSRVMMPEKGLKERLAKDAADRAAVLDRALRRLEWERHKEKEAQDAADEAERERQAVQAIDWHDFVVVETITFDEEEDPELPPPLTLRDVIAMNKSREALEAMNLQQQEAAAAEAVKEADMEMDEEERAMVAEAAAQEARAAANIGNAPGEGPEGAAPAAANAAPEPASEDADIDMEQDMEEDEEAPIKVVKNYTRQVARTHAGRSYDPAKFVVSPITGELIPIEEMAEHMRISLIDPRWKEQRDAMLSKIRETTKATDDEITRNLVGLAVSRPDIFGSTEEELQQAVREEIKDKMMSGVGRPVAWDGATQGGEALQNQIRAIADSRADTAERNAAAGAGTGSSSIPQAVLLGPAARPGGASGGPPPPAMGGQPGGMMQRPPMMGGPMGGMMGGPMGGPMGMMRPPMGMMGGPMGMGMGMGGPMGMR</sequence>
<feature type="coiled-coil region" evidence="7">
    <location>
        <begin position="262"/>
        <end position="289"/>
    </location>
</feature>
<dbReference type="OrthoDB" id="447637at2759"/>
<dbReference type="AlphaFoldDB" id="A0A8J4FWT3"/>
<evidence type="ECO:0000256" key="7">
    <source>
        <dbReference type="SAM" id="Coils"/>
    </source>
</evidence>
<keyword evidence="7" id="KW-0175">Coiled coil</keyword>
<evidence type="ECO:0000256" key="8">
    <source>
        <dbReference type="SAM" id="MobiDB-lite"/>
    </source>
</evidence>
<dbReference type="InterPro" id="IPR035967">
    <property type="entry name" value="SWAP/Surp_sf"/>
</dbReference>
<evidence type="ECO:0000256" key="4">
    <source>
        <dbReference type="ARBA" id="ARBA00022737"/>
    </source>
</evidence>
<dbReference type="GO" id="GO:0000381">
    <property type="term" value="P:regulation of alternative mRNA splicing, via spliceosome"/>
    <property type="evidence" value="ECO:0007669"/>
    <property type="project" value="TreeGrafter"/>
</dbReference>
<feature type="domain" description="SURP motif" evidence="9">
    <location>
        <begin position="68"/>
        <end position="110"/>
    </location>
</feature>
<dbReference type="SUPFAM" id="SSF109905">
    <property type="entry name" value="Surp module (SWAP domain)"/>
    <property type="match status" value="2"/>
</dbReference>
<dbReference type="PANTHER" id="PTHR15316:SF1">
    <property type="entry name" value="SPLICING FACTOR 3A SUBUNIT 1"/>
    <property type="match status" value="1"/>
</dbReference>
<evidence type="ECO:0000259" key="9">
    <source>
        <dbReference type="PROSITE" id="PS50128"/>
    </source>
</evidence>
<dbReference type="GO" id="GO:0071004">
    <property type="term" value="C:U2-type prespliceosome"/>
    <property type="evidence" value="ECO:0007669"/>
    <property type="project" value="TreeGrafter"/>
</dbReference>
<dbReference type="GO" id="GO:0005686">
    <property type="term" value="C:U2 snRNP"/>
    <property type="evidence" value="ECO:0007669"/>
    <property type="project" value="TreeGrafter"/>
</dbReference>
<keyword evidence="2" id="KW-0507">mRNA processing</keyword>
<keyword evidence="11" id="KW-1185">Reference proteome</keyword>
<dbReference type="InterPro" id="IPR000061">
    <property type="entry name" value="Surp"/>
</dbReference>
<dbReference type="Gene3D" id="1.10.10.790">
    <property type="entry name" value="Surp module"/>
    <property type="match status" value="2"/>
</dbReference>
<evidence type="ECO:0000256" key="5">
    <source>
        <dbReference type="ARBA" id="ARBA00023187"/>
    </source>
</evidence>
<dbReference type="GO" id="GO:0045292">
    <property type="term" value="P:mRNA cis splicing, via spliceosome"/>
    <property type="evidence" value="ECO:0007669"/>
    <property type="project" value="InterPro"/>
</dbReference>
<evidence type="ECO:0000256" key="1">
    <source>
        <dbReference type="ARBA" id="ARBA00004123"/>
    </source>
</evidence>
<keyword evidence="3" id="KW-0747">Spliceosome</keyword>
<gene>
    <name evidence="10" type="ORF">Vretifemale_19881</name>
</gene>
<dbReference type="FunFam" id="1.10.10.790:FF:000001">
    <property type="entry name" value="Splicing factor 3a, subunit 1"/>
    <property type="match status" value="1"/>
</dbReference>
<organism evidence="10 11">
    <name type="scientific">Volvox reticuliferus</name>
    <dbReference type="NCBI Taxonomy" id="1737510"/>
    <lineage>
        <taxon>Eukaryota</taxon>
        <taxon>Viridiplantae</taxon>
        <taxon>Chlorophyta</taxon>
        <taxon>core chlorophytes</taxon>
        <taxon>Chlorophyceae</taxon>
        <taxon>CS clade</taxon>
        <taxon>Chlamydomonadales</taxon>
        <taxon>Volvocaceae</taxon>
        <taxon>Volvox</taxon>
    </lineage>
</organism>
<dbReference type="FunFam" id="1.10.10.790:FF:000002">
    <property type="entry name" value="Splicing factor 3A subunit 1"/>
    <property type="match status" value="1"/>
</dbReference>
<feature type="region of interest" description="Disordered" evidence="8">
    <location>
        <begin position="374"/>
        <end position="401"/>
    </location>
</feature>
<dbReference type="SMART" id="SM00648">
    <property type="entry name" value="SWAP"/>
    <property type="match status" value="2"/>
</dbReference>
<dbReference type="InterPro" id="IPR045146">
    <property type="entry name" value="SF3A1"/>
</dbReference>
<dbReference type="EMBL" id="BNCP01000076">
    <property type="protein sequence ID" value="GIL92358.1"/>
    <property type="molecule type" value="Genomic_DNA"/>
</dbReference>
<evidence type="ECO:0000256" key="6">
    <source>
        <dbReference type="ARBA" id="ARBA00023242"/>
    </source>
</evidence>
<dbReference type="InterPro" id="IPR022030">
    <property type="entry name" value="SF3A1_dom"/>
</dbReference>
<dbReference type="PROSITE" id="PS50128">
    <property type="entry name" value="SURP"/>
    <property type="match status" value="2"/>
</dbReference>
<evidence type="ECO:0000313" key="10">
    <source>
        <dbReference type="EMBL" id="GIL92358.1"/>
    </source>
</evidence>
<feature type="compositionally biased region" description="Low complexity" evidence="8">
    <location>
        <begin position="374"/>
        <end position="396"/>
    </location>
</feature>
<comment type="subcellular location">
    <subcellularLocation>
        <location evidence="1">Nucleus</location>
    </subcellularLocation>
</comment>
<feature type="region of interest" description="Disordered" evidence="8">
    <location>
        <begin position="581"/>
        <end position="608"/>
    </location>
</feature>
<dbReference type="GO" id="GO:0003723">
    <property type="term" value="F:RNA binding"/>
    <property type="evidence" value="ECO:0007669"/>
    <property type="project" value="InterPro"/>
</dbReference>
<evidence type="ECO:0000313" key="11">
    <source>
        <dbReference type="Proteomes" id="UP000747110"/>
    </source>
</evidence>
<dbReference type="GO" id="GO:0071013">
    <property type="term" value="C:catalytic step 2 spliceosome"/>
    <property type="evidence" value="ECO:0007669"/>
    <property type="project" value="TreeGrafter"/>
</dbReference>
<feature type="non-terminal residue" evidence="10">
    <location>
        <position position="656"/>
    </location>
</feature>
<keyword evidence="6" id="KW-0539">Nucleus</keyword>
<proteinExistence type="predicted"/>
<keyword evidence="4" id="KW-0677">Repeat</keyword>
<evidence type="ECO:0000256" key="2">
    <source>
        <dbReference type="ARBA" id="ARBA00022664"/>
    </source>
</evidence>
<comment type="caution">
    <text evidence="10">The sequence shown here is derived from an EMBL/GenBank/DDBJ whole genome shotgun (WGS) entry which is preliminary data.</text>
</comment>
<evidence type="ECO:0000256" key="3">
    <source>
        <dbReference type="ARBA" id="ARBA00022728"/>
    </source>
</evidence>